<gene>
    <name evidence="2" type="ORF">CEP50_12205</name>
</gene>
<dbReference type="RefSeq" id="WP_106114070.1">
    <property type="nucleotide sequence ID" value="NZ_PVSR01000020.1"/>
</dbReference>
<dbReference type="PANTHER" id="PTHR43330">
    <property type="entry name" value="METHIONINE AMINOPEPTIDASE"/>
    <property type="match status" value="1"/>
</dbReference>
<dbReference type="InterPro" id="IPR000994">
    <property type="entry name" value="Pept_M24"/>
</dbReference>
<evidence type="ECO:0000313" key="3">
    <source>
        <dbReference type="Proteomes" id="UP000239352"/>
    </source>
</evidence>
<dbReference type="EMBL" id="PVSR01000020">
    <property type="protein sequence ID" value="PRW63058.1"/>
    <property type="molecule type" value="Genomic_DNA"/>
</dbReference>
<dbReference type="SUPFAM" id="SSF55920">
    <property type="entry name" value="Creatinase/aminopeptidase"/>
    <property type="match status" value="1"/>
</dbReference>
<dbReference type="STRING" id="1050202.GCA_000384035_01778"/>
<evidence type="ECO:0000259" key="1">
    <source>
        <dbReference type="Pfam" id="PF00557"/>
    </source>
</evidence>
<dbReference type="InterPro" id="IPR036005">
    <property type="entry name" value="Creatinase/aminopeptidase-like"/>
</dbReference>
<comment type="caution">
    <text evidence="2">The sequence shown here is derived from an EMBL/GenBank/DDBJ whole genome shotgun (WGS) entry which is preliminary data.</text>
</comment>
<feature type="domain" description="Peptidase M24" evidence="1">
    <location>
        <begin position="16"/>
        <end position="204"/>
    </location>
</feature>
<dbReference type="GO" id="GO:0005829">
    <property type="term" value="C:cytosol"/>
    <property type="evidence" value="ECO:0007669"/>
    <property type="project" value="TreeGrafter"/>
</dbReference>
<organism evidence="2 3">
    <name type="scientific">Actinopolyspora mortivallis</name>
    <dbReference type="NCBI Taxonomy" id="33906"/>
    <lineage>
        <taxon>Bacteria</taxon>
        <taxon>Bacillati</taxon>
        <taxon>Actinomycetota</taxon>
        <taxon>Actinomycetes</taxon>
        <taxon>Actinopolysporales</taxon>
        <taxon>Actinopolysporaceae</taxon>
        <taxon>Actinopolyspora</taxon>
    </lineage>
</organism>
<sequence>MVRNSVELRSAAEIGCMRLAGRAVAEALRHTTEHLVAGTTGVELESLARTVLRDHEAVPALDHQDTGENTALALAPNEVVRGRVPDTGRVNRNDLVTVECAGRVHGWCAWAAVTVSVGPETEAVLRARDTAQEALRSAVAVSTVGNRLGDVSWALGLAARGAGYGIPVSCGHGIGRFVREPPTIPRTGERGTGLSLRPGTVLTLVSALAQGGADGCRHGSGNAVETVDGSPCFLLGHTVAVDEHGPRVLTAL</sequence>
<dbReference type="Pfam" id="PF00557">
    <property type="entry name" value="Peptidase_M24"/>
    <property type="match status" value="1"/>
</dbReference>
<name>A0A2T0GVB5_ACTMO</name>
<dbReference type="Proteomes" id="UP000239352">
    <property type="component" value="Unassembled WGS sequence"/>
</dbReference>
<reference evidence="2 3" key="1">
    <citation type="submission" date="2018-03" db="EMBL/GenBank/DDBJ databases">
        <title>Actinopolyspora mortivallis from Sahara, screening for active biomolecules.</title>
        <authorList>
            <person name="Selama O."/>
            <person name="Wellington E.M.H."/>
            <person name="Hacene H."/>
        </authorList>
    </citation>
    <scope>NUCLEOTIDE SEQUENCE [LARGE SCALE GENOMIC DNA]</scope>
    <source>
        <strain evidence="2 3">M5A</strain>
    </source>
</reference>
<keyword evidence="3" id="KW-1185">Reference proteome</keyword>
<proteinExistence type="predicted"/>
<dbReference type="Gene3D" id="3.90.230.10">
    <property type="entry name" value="Creatinase/methionine aminopeptidase superfamily"/>
    <property type="match status" value="1"/>
</dbReference>
<dbReference type="PANTHER" id="PTHR43330:SF27">
    <property type="entry name" value="METHIONINE AMINOPEPTIDASE"/>
    <property type="match status" value="1"/>
</dbReference>
<dbReference type="AlphaFoldDB" id="A0A2T0GVB5"/>
<accession>A0A2T0GVB5</accession>
<evidence type="ECO:0000313" key="2">
    <source>
        <dbReference type="EMBL" id="PRW63058.1"/>
    </source>
</evidence>
<dbReference type="InParanoid" id="A0A2T0GVB5"/>
<protein>
    <recommendedName>
        <fullName evidence="1">Peptidase M24 domain-containing protein</fullName>
    </recommendedName>
</protein>
<dbReference type="GO" id="GO:0070006">
    <property type="term" value="F:metalloaminopeptidase activity"/>
    <property type="evidence" value="ECO:0007669"/>
    <property type="project" value="TreeGrafter"/>
</dbReference>